<dbReference type="AlphaFoldDB" id="A0A401IQP1"/>
<evidence type="ECO:0000313" key="1">
    <source>
        <dbReference type="EMBL" id="GBG93833.1"/>
    </source>
</evidence>
<protein>
    <submittedName>
        <fullName evidence="1">Uncharacterized protein</fullName>
    </submittedName>
</protein>
<organism evidence="1 2">
    <name type="scientific">Ligilactobacillus salitolerans</name>
    <dbReference type="NCBI Taxonomy" id="1808352"/>
    <lineage>
        <taxon>Bacteria</taxon>
        <taxon>Bacillati</taxon>
        <taxon>Bacillota</taxon>
        <taxon>Bacilli</taxon>
        <taxon>Lactobacillales</taxon>
        <taxon>Lactobacillaceae</taxon>
        <taxon>Ligilactobacillus</taxon>
    </lineage>
</organism>
<dbReference type="EMBL" id="BFFP01000003">
    <property type="protein sequence ID" value="GBG93833.1"/>
    <property type="molecule type" value="Genomic_DNA"/>
</dbReference>
<name>A0A401IQP1_9LACO</name>
<proteinExistence type="predicted"/>
<reference evidence="1 2" key="1">
    <citation type="journal article" date="2019" name="Int. J. Syst. Evol. Microbiol.">
        <title>Lactobacillus salitolerans sp. nov., a novel lactic acid bacterium isolated from spent mushroom substrates.</title>
        <authorList>
            <person name="Tohno M."/>
            <person name="Tanizawa Y."/>
            <person name="Kojima Y."/>
            <person name="Sakamoto M."/>
            <person name="Nakamura Y."/>
            <person name="Ohkuma M."/>
            <person name="Kobayashi H."/>
        </authorList>
    </citation>
    <scope>NUCLEOTIDE SEQUENCE [LARGE SCALE GENOMIC DNA]</scope>
    <source>
        <strain evidence="1 2">YK43</strain>
    </source>
</reference>
<keyword evidence="2" id="KW-1185">Reference proteome</keyword>
<accession>A0A401IQP1</accession>
<sequence length="75" mass="9124">MPQLNLALLFGEKSWVPFYYRKLPLNLFLSSLKFRKSSAREYFYFQAFLCNNLIIPLSQQDEQFVDTVWQLRRRV</sequence>
<evidence type="ECO:0000313" key="2">
    <source>
        <dbReference type="Proteomes" id="UP000286848"/>
    </source>
</evidence>
<gene>
    <name evidence="1" type="ORF">LFYK43_02920</name>
</gene>
<comment type="caution">
    <text evidence="1">The sequence shown here is derived from an EMBL/GenBank/DDBJ whole genome shotgun (WGS) entry which is preliminary data.</text>
</comment>
<dbReference type="Proteomes" id="UP000286848">
    <property type="component" value="Unassembled WGS sequence"/>
</dbReference>